<feature type="active site" evidence="5">
    <location>
        <position position="82"/>
    </location>
</feature>
<dbReference type="EMBL" id="MHJG01000007">
    <property type="protein sequence ID" value="OGY64210.1"/>
    <property type="molecule type" value="Genomic_DNA"/>
</dbReference>
<dbReference type="STRING" id="1798404.A3B92_03600"/>
<evidence type="ECO:0000256" key="6">
    <source>
        <dbReference type="RuleBase" id="RU362042"/>
    </source>
</evidence>
<evidence type="ECO:0000256" key="2">
    <source>
        <dbReference type="ARBA" id="ARBA00009370"/>
    </source>
</evidence>
<evidence type="ECO:0000256" key="1">
    <source>
        <dbReference type="ARBA" id="ARBA00000677"/>
    </source>
</evidence>
<dbReference type="GO" id="GO:0016020">
    <property type="term" value="C:membrane"/>
    <property type="evidence" value="ECO:0007669"/>
    <property type="project" value="UniProtKB-SubCell"/>
</dbReference>
<dbReference type="EC" id="3.4.21.89" evidence="3 6"/>
<keyword evidence="6" id="KW-1133">Transmembrane helix</keyword>
<dbReference type="PROSITE" id="PS00760">
    <property type="entry name" value="SPASE_I_2"/>
    <property type="match status" value="1"/>
</dbReference>
<dbReference type="InterPro" id="IPR019757">
    <property type="entry name" value="Pept_S26A_signal_pept_1_Lys-AS"/>
</dbReference>
<dbReference type="InterPro" id="IPR019758">
    <property type="entry name" value="Pept_S26A_signal_pept_1_CS"/>
</dbReference>
<evidence type="ECO:0000256" key="5">
    <source>
        <dbReference type="PIRSR" id="PIRSR600223-1"/>
    </source>
</evidence>
<dbReference type="GO" id="GO:0006465">
    <property type="term" value="P:signal peptide processing"/>
    <property type="evidence" value="ECO:0007669"/>
    <property type="project" value="InterPro"/>
</dbReference>
<dbReference type="SUPFAM" id="SSF51306">
    <property type="entry name" value="LexA/Signal peptidase"/>
    <property type="match status" value="1"/>
</dbReference>
<comment type="catalytic activity">
    <reaction evidence="1 6">
        <text>Cleavage of hydrophobic, N-terminal signal or leader sequences from secreted and periplasmic proteins.</text>
        <dbReference type="EC" id="3.4.21.89"/>
    </reaction>
</comment>
<comment type="subcellular location">
    <subcellularLocation>
        <location evidence="6">Membrane</location>
        <topology evidence="6">Single-pass type II membrane protein</topology>
    </subcellularLocation>
</comment>
<organism evidence="8 9">
    <name type="scientific">Candidatus Harrisonbacteria bacterium RIFCSPHIGHO2_02_FULL_42_16</name>
    <dbReference type="NCBI Taxonomy" id="1798404"/>
    <lineage>
        <taxon>Bacteria</taxon>
        <taxon>Candidatus Harrisoniibacteriota</taxon>
    </lineage>
</organism>
<evidence type="ECO:0000259" key="7">
    <source>
        <dbReference type="Pfam" id="PF10502"/>
    </source>
</evidence>
<dbReference type="AlphaFoldDB" id="A0A1G1ZK05"/>
<dbReference type="Pfam" id="PF10502">
    <property type="entry name" value="Peptidase_S26"/>
    <property type="match status" value="1"/>
</dbReference>
<evidence type="ECO:0000313" key="8">
    <source>
        <dbReference type="EMBL" id="OGY64210.1"/>
    </source>
</evidence>
<protein>
    <recommendedName>
        <fullName evidence="3 6">Signal peptidase I</fullName>
        <ecNumber evidence="3 6">3.4.21.89</ecNumber>
    </recommendedName>
</protein>
<dbReference type="Gene3D" id="2.10.109.10">
    <property type="entry name" value="Umud Fragment, subunit A"/>
    <property type="match status" value="1"/>
</dbReference>
<gene>
    <name evidence="8" type="ORF">A3B92_03600</name>
</gene>
<dbReference type="Proteomes" id="UP000177960">
    <property type="component" value="Unassembled WGS sequence"/>
</dbReference>
<dbReference type="PANTHER" id="PTHR43390:SF1">
    <property type="entry name" value="CHLOROPLAST PROCESSING PEPTIDASE"/>
    <property type="match status" value="1"/>
</dbReference>
<name>A0A1G1ZK05_9BACT</name>
<comment type="caution">
    <text evidence="8">The sequence shown here is derived from an EMBL/GenBank/DDBJ whole genome shotgun (WGS) entry which is preliminary data.</text>
</comment>
<evidence type="ECO:0000313" key="9">
    <source>
        <dbReference type="Proteomes" id="UP000177960"/>
    </source>
</evidence>
<dbReference type="InterPro" id="IPR036286">
    <property type="entry name" value="LexA/Signal_pep-like_sf"/>
</dbReference>
<feature type="active site" evidence="5">
    <location>
        <position position="39"/>
    </location>
</feature>
<dbReference type="CDD" id="cd06530">
    <property type="entry name" value="S26_SPase_I"/>
    <property type="match status" value="1"/>
</dbReference>
<dbReference type="GO" id="GO:0004252">
    <property type="term" value="F:serine-type endopeptidase activity"/>
    <property type="evidence" value="ECO:0007669"/>
    <property type="project" value="InterPro"/>
</dbReference>
<keyword evidence="6" id="KW-0472">Membrane</keyword>
<feature type="transmembrane region" description="Helical" evidence="6">
    <location>
        <begin position="6"/>
        <end position="25"/>
    </location>
</feature>
<dbReference type="NCBIfam" id="TIGR02227">
    <property type="entry name" value="sigpep_I_bact"/>
    <property type="match status" value="1"/>
</dbReference>
<dbReference type="GO" id="GO:0009003">
    <property type="term" value="F:signal peptidase activity"/>
    <property type="evidence" value="ECO:0007669"/>
    <property type="project" value="UniProtKB-EC"/>
</dbReference>
<evidence type="ECO:0000256" key="3">
    <source>
        <dbReference type="ARBA" id="ARBA00013208"/>
    </source>
</evidence>
<dbReference type="InterPro" id="IPR000223">
    <property type="entry name" value="Pept_S26A_signal_pept_1"/>
</dbReference>
<evidence type="ECO:0000256" key="4">
    <source>
        <dbReference type="ARBA" id="ARBA00022801"/>
    </source>
</evidence>
<dbReference type="PRINTS" id="PR00727">
    <property type="entry name" value="LEADERPTASE"/>
</dbReference>
<keyword evidence="6" id="KW-0812">Transmembrane</keyword>
<dbReference type="PROSITE" id="PS00761">
    <property type="entry name" value="SPASE_I_3"/>
    <property type="match status" value="1"/>
</dbReference>
<dbReference type="PANTHER" id="PTHR43390">
    <property type="entry name" value="SIGNAL PEPTIDASE I"/>
    <property type="match status" value="1"/>
</dbReference>
<sequence>MKSFLLAVWEVLEVVLIAVVTVFFIRTFLIQPFLVSGASMEPNFKNGNYLLIDEITYRLREPKRGEVIVFKYPRNPSTYYIKRIVGLPGEKIVIKSGSVYISENNGVEVKVLEENYLSSTSRTSGDLSVTLGNEDYLVLGDNRFFSFDSRSWGSLNRKDIIGLVRLRLFPIASARAFSY</sequence>
<keyword evidence="6" id="KW-0645">Protease</keyword>
<keyword evidence="4 6" id="KW-0378">Hydrolase</keyword>
<reference evidence="8 9" key="1">
    <citation type="journal article" date="2016" name="Nat. Commun.">
        <title>Thousands of microbial genomes shed light on interconnected biogeochemical processes in an aquifer system.</title>
        <authorList>
            <person name="Anantharaman K."/>
            <person name="Brown C.T."/>
            <person name="Hug L.A."/>
            <person name="Sharon I."/>
            <person name="Castelle C.J."/>
            <person name="Probst A.J."/>
            <person name="Thomas B.C."/>
            <person name="Singh A."/>
            <person name="Wilkins M.J."/>
            <person name="Karaoz U."/>
            <person name="Brodie E.L."/>
            <person name="Williams K.H."/>
            <person name="Hubbard S.S."/>
            <person name="Banfield J.F."/>
        </authorList>
    </citation>
    <scope>NUCLEOTIDE SEQUENCE [LARGE SCALE GENOMIC DNA]</scope>
</reference>
<dbReference type="InterPro" id="IPR019533">
    <property type="entry name" value="Peptidase_S26"/>
</dbReference>
<comment type="similarity">
    <text evidence="2 6">Belongs to the peptidase S26 family.</text>
</comment>
<accession>A0A1G1ZK05</accession>
<feature type="domain" description="Peptidase S26" evidence="7">
    <location>
        <begin position="9"/>
        <end position="168"/>
    </location>
</feature>
<proteinExistence type="inferred from homology"/>